<dbReference type="Proteomes" id="UP000000998">
    <property type="component" value="Chromosome"/>
</dbReference>
<dbReference type="KEGG" id="maq:Maqu_0228"/>
<dbReference type="STRING" id="351348.Maqu_0228"/>
<dbReference type="EMBL" id="CP000514">
    <property type="protein sequence ID" value="ABM17334.1"/>
    <property type="molecule type" value="Genomic_DNA"/>
</dbReference>
<dbReference type="OrthoDB" id="6357023at2"/>
<feature type="domain" description="CSD" evidence="1">
    <location>
        <begin position="971"/>
        <end position="1034"/>
    </location>
</feature>
<organism evidence="2 3">
    <name type="scientific">Marinobacter nauticus (strain ATCC 700491 / DSM 11845 / VT8)</name>
    <name type="common">Marinobacter aquaeolei</name>
    <dbReference type="NCBI Taxonomy" id="351348"/>
    <lineage>
        <taxon>Bacteria</taxon>
        <taxon>Pseudomonadati</taxon>
        <taxon>Pseudomonadota</taxon>
        <taxon>Gammaproteobacteria</taxon>
        <taxon>Pseudomonadales</taxon>
        <taxon>Marinobacteraceae</taxon>
        <taxon>Marinobacter</taxon>
    </lineage>
</organism>
<accession>A1TX65</accession>
<evidence type="ECO:0000313" key="2">
    <source>
        <dbReference type="EMBL" id="ABM17334.1"/>
    </source>
</evidence>
<dbReference type="InterPro" id="IPR012340">
    <property type="entry name" value="NA-bd_OB-fold"/>
</dbReference>
<sequence>MALSDALIEKIKKGKVVLFLGSGALFGADLPDKKIPLGNDLRDILCDRFLNESFKDADLAHVAAMAISQTSLFEVQDYIRDYFSDLRPAQFHLKIPNFRWRAIFTTNYDMLVERCYTLNRDPMQSLSIIISNEDNFDETRVTNDLLPYVKLHGCLTRTHDSSLPLVLTTDQYNESFDVRKRLFNHLYELAYDNSIVFVGHSLLDHNVRSVLLDLEKECKGGQRHFLIKPNVDEIEKEFWAHKKITALDITFSDFLDEIDDRISKVDRLLSVITPPSTHPIQAVFNKHVSPSDELIDFLTNQVDWVNPDIPTLGSDPLEFFKGVDQGWDPVAQEIAIPRNLAQNINDLAIEKPEASRDEKHEFYVVKGEAGSGKTILLRQIAWDVGVSRLGIALWVKPGCFADLDIIEEIIEKTGEKVYLFWDDAAVNAIELNRFLQKLDRKELPVTVFTAERYNEWNTRCEDLDELVSDKFELRYLAENEIDLLVHRLETYSSLGPNLKNKTHEERCHEFREIYGRQLLVALHEATMGEPFEDIISDEYENIYPEAAKRIYLTVCVLNRLRIPVRAGLISRIHEISFSQFQNEFYKPLEKVVIISGSGEQDIHYQARHSEIAEIVFRRALANAEDRYQEYINIVKKLNVSFSTDRSSQRSLLRAKSLHELFPQYEDVTAIYAHALESNGTDPYILQQQANYERIRPNGSFDEALRLLEQAKELAPYDSSILHSLSVVWRDKSTNEDDQRLRRKYRAEARGYLNQMITKWGVDGYTSSSLIELSIEALNDLLNDDAATEFSIREAIRSVQQEITDNKRKFPSEKQVHVLEARFSELIDDHRTALTALEKSFEESDREPHLAIRLASLLVAEANFDKAEEVFKQALERRRADHKLNFHYAEFLRNNSKPSHEDLMYFYRRAFTPGDGNYQAQFWYARYAFNLSDAKIQQEVKGIFEGLRKARLPHAAKVEIRDFETAGTERKRFTGTIKTKRSTFGFVKVDGRGDEVLFPASSVEDGLWDAMIEGDRVSFSLGYSFNGPVACQISCDK</sequence>
<protein>
    <submittedName>
        <fullName evidence="2">Putative cold-shock DNA-binding domain protein</fullName>
    </submittedName>
</protein>
<dbReference type="AlphaFoldDB" id="A1TX65"/>
<proteinExistence type="predicted"/>
<dbReference type="Pfam" id="PF25199">
    <property type="entry name" value="nSTAND_NTPase5"/>
    <property type="match status" value="1"/>
</dbReference>
<dbReference type="InterPro" id="IPR011990">
    <property type="entry name" value="TPR-like_helical_dom_sf"/>
</dbReference>
<dbReference type="InterPro" id="IPR057574">
    <property type="entry name" value="nSTAND_NTPase5_dom"/>
</dbReference>
<dbReference type="GO" id="GO:0003677">
    <property type="term" value="F:DNA binding"/>
    <property type="evidence" value="ECO:0007669"/>
    <property type="project" value="UniProtKB-KW"/>
</dbReference>
<evidence type="ECO:0000259" key="1">
    <source>
        <dbReference type="PROSITE" id="PS51857"/>
    </source>
</evidence>
<dbReference type="RefSeq" id="WP_011783788.1">
    <property type="nucleotide sequence ID" value="NC_008740.1"/>
</dbReference>
<dbReference type="SUPFAM" id="SSF52540">
    <property type="entry name" value="P-loop containing nucleoside triphosphate hydrolases"/>
    <property type="match status" value="1"/>
</dbReference>
<gene>
    <name evidence="2" type="ordered locus">Maqu_0228</name>
</gene>
<dbReference type="HOGENOM" id="CLU_011116_0_0_6"/>
<dbReference type="PROSITE" id="PS51857">
    <property type="entry name" value="CSD_2"/>
    <property type="match status" value="1"/>
</dbReference>
<dbReference type="InterPro" id="IPR002059">
    <property type="entry name" value="CSP_DNA-bd"/>
</dbReference>
<dbReference type="InterPro" id="IPR027417">
    <property type="entry name" value="P-loop_NTPase"/>
</dbReference>
<dbReference type="Pfam" id="PF13289">
    <property type="entry name" value="SIR2_2"/>
    <property type="match status" value="1"/>
</dbReference>
<dbReference type="Gene3D" id="1.25.40.10">
    <property type="entry name" value="Tetratricopeptide repeat domain"/>
    <property type="match status" value="1"/>
</dbReference>
<keyword evidence="2" id="KW-0238">DNA-binding</keyword>
<dbReference type="SUPFAM" id="SSF48452">
    <property type="entry name" value="TPR-like"/>
    <property type="match status" value="2"/>
</dbReference>
<name>A1TX65_MARN8</name>
<dbReference type="Gene3D" id="2.40.50.140">
    <property type="entry name" value="Nucleic acid-binding proteins"/>
    <property type="match status" value="1"/>
</dbReference>
<reference evidence="3" key="1">
    <citation type="journal article" date="2011" name="Appl. Environ. Microbiol.">
        <title>Genomic potential of Marinobacter aquaeolei, a biogeochemical 'opportunitroph'.</title>
        <authorList>
            <person name="Singer E."/>
            <person name="Webb E.A."/>
            <person name="Nelson W.C."/>
            <person name="Heidelberg J.F."/>
            <person name="Ivanova N."/>
            <person name="Pati A."/>
            <person name="Edwards K.J."/>
        </authorList>
    </citation>
    <scope>NUCLEOTIDE SEQUENCE [LARGE SCALE GENOMIC DNA]</scope>
    <source>
        <strain evidence="3">ATCC 700491 / DSM 11845 / VT8</strain>
    </source>
</reference>
<dbReference type="eggNOG" id="COG0457">
    <property type="taxonomic scope" value="Bacteria"/>
</dbReference>
<evidence type="ECO:0000313" key="3">
    <source>
        <dbReference type="Proteomes" id="UP000000998"/>
    </source>
</evidence>
<dbReference type="SUPFAM" id="SSF50249">
    <property type="entry name" value="Nucleic acid-binding proteins"/>
    <property type="match status" value="1"/>
</dbReference>